<evidence type="ECO:0000256" key="1">
    <source>
        <dbReference type="ARBA" id="ARBA00022741"/>
    </source>
</evidence>
<dbReference type="SUPFAM" id="SSF52540">
    <property type="entry name" value="P-loop containing nucleoside triphosphate hydrolases"/>
    <property type="match status" value="1"/>
</dbReference>
<dbReference type="PROSITE" id="PS51219">
    <property type="entry name" value="DPCK"/>
    <property type="match status" value="1"/>
</dbReference>
<evidence type="ECO:0000256" key="3">
    <source>
        <dbReference type="HAMAP-Rule" id="MF_00376"/>
    </source>
</evidence>
<dbReference type="EC" id="2.7.1.24" evidence="3 4"/>
<dbReference type="PANTHER" id="PTHR10695:SF46">
    <property type="entry name" value="BIFUNCTIONAL COENZYME A SYNTHASE-RELATED"/>
    <property type="match status" value="1"/>
</dbReference>
<keyword evidence="3" id="KW-0173">Coenzyme A biosynthesis</keyword>
<dbReference type="GO" id="GO:0005737">
    <property type="term" value="C:cytoplasm"/>
    <property type="evidence" value="ECO:0007669"/>
    <property type="project" value="UniProtKB-SubCell"/>
</dbReference>
<dbReference type="HAMAP" id="MF_00376">
    <property type="entry name" value="Dephospho_CoA_kinase"/>
    <property type="match status" value="1"/>
</dbReference>
<organism evidence="6 7">
    <name type="scientific">Eiseniibacteriota bacterium</name>
    <dbReference type="NCBI Taxonomy" id="2212470"/>
    <lineage>
        <taxon>Bacteria</taxon>
        <taxon>Candidatus Eiseniibacteriota</taxon>
    </lineage>
</organism>
<gene>
    <name evidence="3 6" type="primary">coaE</name>
    <name evidence="5" type="ORF">E6K74_11665</name>
    <name evidence="6" type="ORF">E6K77_04590</name>
</gene>
<dbReference type="InterPro" id="IPR027417">
    <property type="entry name" value="P-loop_NTPase"/>
</dbReference>
<comment type="catalytic activity">
    <reaction evidence="3">
        <text>3'-dephospho-CoA + ATP = ADP + CoA + H(+)</text>
        <dbReference type="Rhea" id="RHEA:18245"/>
        <dbReference type="ChEBI" id="CHEBI:15378"/>
        <dbReference type="ChEBI" id="CHEBI:30616"/>
        <dbReference type="ChEBI" id="CHEBI:57287"/>
        <dbReference type="ChEBI" id="CHEBI:57328"/>
        <dbReference type="ChEBI" id="CHEBI:456216"/>
        <dbReference type="EC" id="2.7.1.24"/>
    </reaction>
</comment>
<evidence type="ECO:0000256" key="4">
    <source>
        <dbReference type="NCBIfam" id="TIGR00152"/>
    </source>
</evidence>
<comment type="subcellular location">
    <subcellularLocation>
        <location evidence="3">Cytoplasm</location>
    </subcellularLocation>
</comment>
<dbReference type="Proteomes" id="UP000317366">
    <property type="component" value="Unassembled WGS sequence"/>
</dbReference>
<keyword evidence="2 3" id="KW-0067">ATP-binding</keyword>
<keyword evidence="3 6" id="KW-0418">Kinase</keyword>
<keyword evidence="1 3" id="KW-0547">Nucleotide-binding</keyword>
<dbReference type="Gene3D" id="3.40.50.300">
    <property type="entry name" value="P-loop containing nucleotide triphosphate hydrolases"/>
    <property type="match status" value="1"/>
</dbReference>
<dbReference type="Proteomes" id="UP000319829">
    <property type="component" value="Unassembled WGS sequence"/>
</dbReference>
<name>A0A538TJY2_UNCEI</name>
<evidence type="ECO:0000313" key="5">
    <source>
        <dbReference type="EMBL" id="TMQ52654.1"/>
    </source>
</evidence>
<dbReference type="UniPathway" id="UPA00241">
    <property type="reaction ID" value="UER00356"/>
</dbReference>
<proteinExistence type="inferred from homology"/>
<dbReference type="AlphaFoldDB" id="A0A538TJY2"/>
<evidence type="ECO:0000313" key="8">
    <source>
        <dbReference type="Proteomes" id="UP000319829"/>
    </source>
</evidence>
<keyword evidence="3" id="KW-0963">Cytoplasm</keyword>
<dbReference type="NCBIfam" id="TIGR00152">
    <property type="entry name" value="dephospho-CoA kinase"/>
    <property type="match status" value="1"/>
</dbReference>
<evidence type="ECO:0000256" key="2">
    <source>
        <dbReference type="ARBA" id="ARBA00022840"/>
    </source>
</evidence>
<dbReference type="InterPro" id="IPR001977">
    <property type="entry name" value="Depp_CoAkinase"/>
</dbReference>
<evidence type="ECO:0000313" key="7">
    <source>
        <dbReference type="Proteomes" id="UP000317366"/>
    </source>
</evidence>
<evidence type="ECO:0000313" key="6">
    <source>
        <dbReference type="EMBL" id="TMQ63934.1"/>
    </source>
</evidence>
<dbReference type="PANTHER" id="PTHR10695">
    <property type="entry name" value="DEPHOSPHO-COA KINASE-RELATED"/>
    <property type="match status" value="1"/>
</dbReference>
<dbReference type="GO" id="GO:0005524">
    <property type="term" value="F:ATP binding"/>
    <property type="evidence" value="ECO:0007669"/>
    <property type="project" value="UniProtKB-UniRule"/>
</dbReference>
<comment type="similarity">
    <text evidence="3">Belongs to the CoaE family.</text>
</comment>
<accession>A0A538TJY2</accession>
<reference evidence="7 8" key="1">
    <citation type="journal article" date="2019" name="Nat. Microbiol.">
        <title>Mediterranean grassland soil C-N compound turnover is dependent on rainfall and depth, and is mediated by genomically divergent microorganisms.</title>
        <authorList>
            <person name="Diamond S."/>
            <person name="Andeer P.F."/>
            <person name="Li Z."/>
            <person name="Crits-Christoph A."/>
            <person name="Burstein D."/>
            <person name="Anantharaman K."/>
            <person name="Lane K.R."/>
            <person name="Thomas B.C."/>
            <person name="Pan C."/>
            <person name="Northen T.R."/>
            <person name="Banfield J.F."/>
        </authorList>
    </citation>
    <scope>NUCLEOTIDE SEQUENCE [LARGE SCALE GENOMIC DNA]</scope>
    <source>
        <strain evidence="5">WS_4</strain>
        <strain evidence="6">WS_7</strain>
    </source>
</reference>
<keyword evidence="3 6" id="KW-0808">Transferase</keyword>
<feature type="binding site" evidence="3">
    <location>
        <begin position="11"/>
        <end position="16"/>
    </location>
    <ligand>
        <name>ATP</name>
        <dbReference type="ChEBI" id="CHEBI:30616"/>
    </ligand>
</feature>
<sequence>MLRIGVTGLMASGKTDVATRFREHGARVVDGDALGWEVLRDPEIRERIGAQFGASVLAPDGSVDRRALGRIVFGDEAALERLNGLVQPALETRVRDALESATGDGVLVLDAALLGAWRLEPELDGVVLVLAPAGVRVARLSALKGFSAEEARERIEGQKLPPILGARRLWRIENTGARADLLKRADEIWVEIERLRSEPRSR</sequence>
<comment type="pathway">
    <text evidence="3">Cofactor biosynthesis; coenzyme A biosynthesis; CoA from (R)-pantothenate: step 5/5.</text>
</comment>
<comment type="caution">
    <text evidence="6">The sequence shown here is derived from an EMBL/GenBank/DDBJ whole genome shotgun (WGS) entry which is preliminary data.</text>
</comment>
<protein>
    <recommendedName>
        <fullName evidence="3 4">Dephospho-CoA kinase</fullName>
        <ecNumber evidence="3 4">2.7.1.24</ecNumber>
    </recommendedName>
    <alternativeName>
        <fullName evidence="3">Dephosphocoenzyme A kinase</fullName>
    </alternativeName>
</protein>
<dbReference type="Pfam" id="PF01121">
    <property type="entry name" value="CoaE"/>
    <property type="match status" value="1"/>
</dbReference>
<dbReference type="CDD" id="cd02022">
    <property type="entry name" value="DPCK"/>
    <property type="match status" value="1"/>
</dbReference>
<dbReference type="GO" id="GO:0004140">
    <property type="term" value="F:dephospho-CoA kinase activity"/>
    <property type="evidence" value="ECO:0007669"/>
    <property type="project" value="UniProtKB-UniRule"/>
</dbReference>
<dbReference type="EMBL" id="VBOU01000095">
    <property type="protein sequence ID" value="TMQ52654.1"/>
    <property type="molecule type" value="Genomic_DNA"/>
</dbReference>
<dbReference type="GO" id="GO:0015937">
    <property type="term" value="P:coenzyme A biosynthetic process"/>
    <property type="evidence" value="ECO:0007669"/>
    <property type="project" value="UniProtKB-UniRule"/>
</dbReference>
<comment type="function">
    <text evidence="3">Catalyzes the phosphorylation of the 3'-hydroxyl group of dephosphocoenzyme A to form coenzyme A.</text>
</comment>
<dbReference type="EMBL" id="VBOX01000051">
    <property type="protein sequence ID" value="TMQ63934.1"/>
    <property type="molecule type" value="Genomic_DNA"/>
</dbReference>